<dbReference type="GO" id="GO:0006355">
    <property type="term" value="P:regulation of DNA-templated transcription"/>
    <property type="evidence" value="ECO:0007669"/>
    <property type="project" value="InterPro"/>
</dbReference>
<dbReference type="PROSITE" id="PS50043">
    <property type="entry name" value="HTH_LUXR_2"/>
    <property type="match status" value="1"/>
</dbReference>
<evidence type="ECO:0000256" key="4">
    <source>
        <dbReference type="SAM" id="MobiDB-lite"/>
    </source>
</evidence>
<keyword evidence="2" id="KW-0238">DNA-binding</keyword>
<feature type="domain" description="HTH luxR-type" evidence="5">
    <location>
        <begin position="58"/>
        <end position="123"/>
    </location>
</feature>
<accession>A0A5C8ZDC9</accession>
<dbReference type="GO" id="GO:0003677">
    <property type="term" value="F:DNA binding"/>
    <property type="evidence" value="ECO:0007669"/>
    <property type="project" value="UniProtKB-KW"/>
</dbReference>
<comment type="caution">
    <text evidence="6">The sequence shown here is derived from an EMBL/GenBank/DDBJ whole genome shotgun (WGS) entry which is preliminary data.</text>
</comment>
<evidence type="ECO:0000256" key="2">
    <source>
        <dbReference type="ARBA" id="ARBA00023125"/>
    </source>
</evidence>
<dbReference type="InterPro" id="IPR036388">
    <property type="entry name" value="WH-like_DNA-bd_sf"/>
</dbReference>
<keyword evidence="3" id="KW-0804">Transcription</keyword>
<keyword evidence="1" id="KW-0805">Transcription regulation</keyword>
<dbReference type="InterPro" id="IPR000792">
    <property type="entry name" value="Tscrpt_reg_LuxR_C"/>
</dbReference>
<dbReference type="OrthoDB" id="9815744at2"/>
<dbReference type="Proteomes" id="UP000321234">
    <property type="component" value="Unassembled WGS sequence"/>
</dbReference>
<feature type="region of interest" description="Disordered" evidence="4">
    <location>
        <begin position="107"/>
        <end position="126"/>
    </location>
</feature>
<evidence type="ECO:0000256" key="1">
    <source>
        <dbReference type="ARBA" id="ARBA00023015"/>
    </source>
</evidence>
<dbReference type="CDD" id="cd06170">
    <property type="entry name" value="LuxR_C_like"/>
    <property type="match status" value="1"/>
</dbReference>
<dbReference type="PANTHER" id="PTHR44688:SF16">
    <property type="entry name" value="DNA-BINDING TRANSCRIPTIONAL ACTIVATOR DEVR_DOSR"/>
    <property type="match status" value="1"/>
</dbReference>
<evidence type="ECO:0000313" key="7">
    <source>
        <dbReference type="Proteomes" id="UP000321234"/>
    </source>
</evidence>
<dbReference type="PRINTS" id="PR00038">
    <property type="entry name" value="HTHLUXR"/>
</dbReference>
<dbReference type="PROSITE" id="PS00622">
    <property type="entry name" value="HTH_LUXR_1"/>
    <property type="match status" value="1"/>
</dbReference>
<evidence type="ECO:0000259" key="5">
    <source>
        <dbReference type="PROSITE" id="PS50043"/>
    </source>
</evidence>
<proteinExistence type="predicted"/>
<dbReference type="Gene3D" id="1.10.10.10">
    <property type="entry name" value="Winged helix-like DNA-binding domain superfamily/Winged helix DNA-binding domain"/>
    <property type="match status" value="1"/>
</dbReference>
<dbReference type="EMBL" id="VKAC01000006">
    <property type="protein sequence ID" value="TXR56095.1"/>
    <property type="molecule type" value="Genomic_DNA"/>
</dbReference>
<feature type="compositionally biased region" description="Basic and acidic residues" evidence="4">
    <location>
        <begin position="117"/>
        <end position="126"/>
    </location>
</feature>
<name>A0A5C8ZDC9_9ACTN</name>
<dbReference type="SUPFAM" id="SSF46894">
    <property type="entry name" value="C-terminal effector domain of the bipartite response regulators"/>
    <property type="match status" value="1"/>
</dbReference>
<sequence>MPAHPRQEVTASAHHWLQLLDAVADGEVRVVFCTSSGSRAVLLSEEELQRLEDDAQRSREVQVVLTPRERDVLLLVERGSSTAGIAEALGVAPGTVVQHLAAARRKYGVRSSGEAASRAREAGDLG</sequence>
<dbReference type="InterPro" id="IPR016032">
    <property type="entry name" value="Sig_transdc_resp-reg_C-effctor"/>
</dbReference>
<protein>
    <submittedName>
        <fullName evidence="6">Helix-turn-helix transcriptional regulator</fullName>
    </submittedName>
</protein>
<evidence type="ECO:0000313" key="6">
    <source>
        <dbReference type="EMBL" id="TXR56095.1"/>
    </source>
</evidence>
<dbReference type="PANTHER" id="PTHR44688">
    <property type="entry name" value="DNA-BINDING TRANSCRIPTIONAL ACTIVATOR DEVR_DOSR"/>
    <property type="match status" value="1"/>
</dbReference>
<dbReference type="AlphaFoldDB" id="A0A5C8ZDC9"/>
<reference evidence="6 7" key="1">
    <citation type="submission" date="2019-07" db="EMBL/GenBank/DDBJ databases">
        <title>Quadrisphaera sp. strain DD2A genome sequencing and assembly.</title>
        <authorList>
            <person name="Kim I."/>
        </authorList>
    </citation>
    <scope>NUCLEOTIDE SEQUENCE [LARGE SCALE GENOMIC DNA]</scope>
    <source>
        <strain evidence="6 7">DD2A</strain>
    </source>
</reference>
<dbReference type="SMART" id="SM00421">
    <property type="entry name" value="HTH_LUXR"/>
    <property type="match status" value="1"/>
</dbReference>
<organism evidence="6 7">
    <name type="scientific">Quadrisphaera setariae</name>
    <dbReference type="NCBI Taxonomy" id="2593304"/>
    <lineage>
        <taxon>Bacteria</taxon>
        <taxon>Bacillati</taxon>
        <taxon>Actinomycetota</taxon>
        <taxon>Actinomycetes</taxon>
        <taxon>Kineosporiales</taxon>
        <taxon>Kineosporiaceae</taxon>
        <taxon>Quadrisphaera</taxon>
    </lineage>
</organism>
<gene>
    <name evidence="6" type="ORF">FMM08_11725</name>
</gene>
<keyword evidence="7" id="KW-1185">Reference proteome</keyword>
<dbReference type="Pfam" id="PF00196">
    <property type="entry name" value="GerE"/>
    <property type="match status" value="1"/>
</dbReference>
<dbReference type="RefSeq" id="WP_147926527.1">
    <property type="nucleotide sequence ID" value="NZ_VKAC01000006.1"/>
</dbReference>
<evidence type="ECO:0000256" key="3">
    <source>
        <dbReference type="ARBA" id="ARBA00023163"/>
    </source>
</evidence>